<keyword evidence="2" id="KW-1185">Reference proteome</keyword>
<organism evidence="1 2">
    <name type="scientific">Plakobranchus ocellatus</name>
    <dbReference type="NCBI Taxonomy" id="259542"/>
    <lineage>
        <taxon>Eukaryota</taxon>
        <taxon>Metazoa</taxon>
        <taxon>Spiralia</taxon>
        <taxon>Lophotrochozoa</taxon>
        <taxon>Mollusca</taxon>
        <taxon>Gastropoda</taxon>
        <taxon>Heterobranchia</taxon>
        <taxon>Euthyneura</taxon>
        <taxon>Panpulmonata</taxon>
        <taxon>Sacoglossa</taxon>
        <taxon>Placobranchoidea</taxon>
        <taxon>Plakobranchidae</taxon>
        <taxon>Plakobranchus</taxon>
    </lineage>
</organism>
<proteinExistence type="predicted"/>
<evidence type="ECO:0000313" key="2">
    <source>
        <dbReference type="Proteomes" id="UP000735302"/>
    </source>
</evidence>
<accession>A0AAV4CI07</accession>
<name>A0AAV4CI07_9GAST</name>
<dbReference type="AlphaFoldDB" id="A0AAV4CI07"/>
<gene>
    <name evidence="1" type="ORF">PoB_005720800</name>
</gene>
<sequence>MELINQHTKDLWSIYLCHLRWILCQHSCMAAEGGGACITLQSNERKGTIPSLVNLLFICYDNSRGRVSARSGTTDPVLSDPCLALAATVLETAPCSASAGTISTAAPCEASAVQVPALVLIRQMQPVASLTVKCNSCYLPADHSKLKVEIFVDLKQRKSMLEMTHLR</sequence>
<evidence type="ECO:0000313" key="1">
    <source>
        <dbReference type="EMBL" id="GFO30703.1"/>
    </source>
</evidence>
<dbReference type="Proteomes" id="UP000735302">
    <property type="component" value="Unassembled WGS sequence"/>
</dbReference>
<protein>
    <submittedName>
        <fullName evidence="1">Uncharacterized protein</fullName>
    </submittedName>
</protein>
<reference evidence="1 2" key="1">
    <citation type="journal article" date="2021" name="Elife">
        <title>Chloroplast acquisition without the gene transfer in kleptoplastic sea slugs, Plakobranchus ocellatus.</title>
        <authorList>
            <person name="Maeda T."/>
            <person name="Takahashi S."/>
            <person name="Yoshida T."/>
            <person name="Shimamura S."/>
            <person name="Takaki Y."/>
            <person name="Nagai Y."/>
            <person name="Toyoda A."/>
            <person name="Suzuki Y."/>
            <person name="Arimoto A."/>
            <person name="Ishii H."/>
            <person name="Satoh N."/>
            <person name="Nishiyama T."/>
            <person name="Hasebe M."/>
            <person name="Maruyama T."/>
            <person name="Minagawa J."/>
            <person name="Obokata J."/>
            <person name="Shigenobu S."/>
        </authorList>
    </citation>
    <scope>NUCLEOTIDE SEQUENCE [LARGE SCALE GENOMIC DNA]</scope>
</reference>
<comment type="caution">
    <text evidence="1">The sequence shown here is derived from an EMBL/GenBank/DDBJ whole genome shotgun (WGS) entry which is preliminary data.</text>
</comment>
<dbReference type="EMBL" id="BLXT01006256">
    <property type="protein sequence ID" value="GFO30703.1"/>
    <property type="molecule type" value="Genomic_DNA"/>
</dbReference>